<feature type="region of interest" description="Disordered" evidence="1">
    <location>
        <begin position="71"/>
        <end position="107"/>
    </location>
</feature>
<name>A0A1V0SLG3_9VIRU</name>
<evidence type="ECO:0000256" key="1">
    <source>
        <dbReference type="SAM" id="MobiDB-lite"/>
    </source>
</evidence>
<dbReference type="EMBL" id="KY684113">
    <property type="protein sequence ID" value="ARF12458.1"/>
    <property type="molecule type" value="Genomic_DNA"/>
</dbReference>
<accession>A0A1V0SLG3</accession>
<proteinExistence type="predicted"/>
<gene>
    <name evidence="2" type="ORF">Klosneuvirus_6_20</name>
</gene>
<protein>
    <submittedName>
        <fullName evidence="2">Uncharacterized protein</fullName>
    </submittedName>
</protein>
<organism evidence="2">
    <name type="scientific">Klosneuvirus KNV1</name>
    <dbReference type="NCBI Taxonomy" id="1977640"/>
    <lineage>
        <taxon>Viruses</taxon>
        <taxon>Varidnaviria</taxon>
        <taxon>Bamfordvirae</taxon>
        <taxon>Nucleocytoviricota</taxon>
        <taxon>Megaviricetes</taxon>
        <taxon>Imitervirales</taxon>
        <taxon>Mimiviridae</taxon>
        <taxon>Klosneuvirinae</taxon>
        <taxon>Klosneuvirus</taxon>
    </lineage>
</organism>
<evidence type="ECO:0000313" key="2">
    <source>
        <dbReference type="EMBL" id="ARF12458.1"/>
    </source>
</evidence>
<feature type="compositionally biased region" description="Polar residues" evidence="1">
    <location>
        <begin position="98"/>
        <end position="107"/>
    </location>
</feature>
<sequence length="107" mass="12566">MSQEFEEKINNDIRMMKRELIEIKELVKMIHSDLNKLMNKNHFARSNSYANFETYRNEKHTDLVQDSPKLAKKKSWRLSSPRAVSPAPSIVHRRATEGSLTYTKPSF</sequence>
<reference evidence="2" key="1">
    <citation type="journal article" date="2017" name="Science">
        <title>Giant viruses with an expanded complement of translation system components.</title>
        <authorList>
            <person name="Schulz F."/>
            <person name="Yutin N."/>
            <person name="Ivanova N.N."/>
            <person name="Ortega D.R."/>
            <person name="Lee T.K."/>
            <person name="Vierheilig J."/>
            <person name="Daims H."/>
            <person name="Horn M."/>
            <person name="Wagner M."/>
            <person name="Jensen G.J."/>
            <person name="Kyrpides N.C."/>
            <person name="Koonin E.V."/>
            <person name="Woyke T."/>
        </authorList>
    </citation>
    <scope>NUCLEOTIDE SEQUENCE</scope>
    <source>
        <strain evidence="2">KNV1</strain>
    </source>
</reference>